<comment type="caution">
    <text evidence="2">The sequence shown here is derived from an EMBL/GenBank/DDBJ whole genome shotgun (WGS) entry which is preliminary data.</text>
</comment>
<feature type="signal peptide" evidence="1">
    <location>
        <begin position="1"/>
        <end position="19"/>
    </location>
</feature>
<proteinExistence type="predicted"/>
<keyword evidence="1" id="KW-0732">Signal</keyword>
<dbReference type="AlphaFoldDB" id="A0A6I2U098"/>
<accession>A0A6I2U098</accession>
<dbReference type="InterPro" id="IPR013783">
    <property type="entry name" value="Ig-like_fold"/>
</dbReference>
<dbReference type="InterPro" id="IPR036116">
    <property type="entry name" value="FN3_sf"/>
</dbReference>
<dbReference type="Proteomes" id="UP000450161">
    <property type="component" value="Unassembled WGS sequence"/>
</dbReference>
<feature type="chain" id="PRO_5026039393" evidence="1">
    <location>
        <begin position="20"/>
        <end position="263"/>
    </location>
</feature>
<evidence type="ECO:0000313" key="3">
    <source>
        <dbReference type="Proteomes" id="UP000450161"/>
    </source>
</evidence>
<evidence type="ECO:0000256" key="1">
    <source>
        <dbReference type="SAM" id="SignalP"/>
    </source>
</evidence>
<dbReference type="EMBL" id="VUNF01000004">
    <property type="protein sequence ID" value="MST76894.1"/>
    <property type="molecule type" value="Genomic_DNA"/>
</dbReference>
<name>A0A6I2U098_9BACT</name>
<reference evidence="2 3" key="1">
    <citation type="submission" date="2019-08" db="EMBL/GenBank/DDBJ databases">
        <title>In-depth cultivation of the pig gut microbiome towards novel bacterial diversity and tailored functional studies.</title>
        <authorList>
            <person name="Wylensek D."/>
            <person name="Hitch T.C.A."/>
            <person name="Clavel T."/>
        </authorList>
    </citation>
    <scope>NUCLEOTIDE SEQUENCE [LARGE SCALE GENOMIC DNA]</scope>
    <source>
        <strain evidence="2 3">LKV-178-WT-2C</strain>
    </source>
</reference>
<sequence>MKRLYIIMLVILASITALAQQMESVQLSTLEYWWDGNIGQSEKVTLGSNSEKDMIGFDIDASALFKGMHTLYYKISDSGKKWSPVYVAWVEVKDKSAKEIRTLKYWWGTNTDKALDAEVTKGSTSQLDKWLIVPEYAKQDAMTKKGMARFCYSFMDDMGRMSAPEYIDVIYSKGPELSYKNYDYDIELSWTYSDEKGIKDYNVYCSEDDGPYVLLKAATTQTTFRMKKTAAEKYKFLVTARNNSNQSTSFSDEWSVTYDSKSK</sequence>
<dbReference type="RefSeq" id="WP_154480508.1">
    <property type="nucleotide sequence ID" value="NZ_VUNF01000004.1"/>
</dbReference>
<organism evidence="2 3">
    <name type="scientific">Segatella copri</name>
    <dbReference type="NCBI Taxonomy" id="165179"/>
    <lineage>
        <taxon>Bacteria</taxon>
        <taxon>Pseudomonadati</taxon>
        <taxon>Bacteroidota</taxon>
        <taxon>Bacteroidia</taxon>
        <taxon>Bacteroidales</taxon>
        <taxon>Prevotellaceae</taxon>
        <taxon>Segatella</taxon>
    </lineage>
</organism>
<dbReference type="Gene3D" id="2.60.40.10">
    <property type="entry name" value="Immunoglobulins"/>
    <property type="match status" value="1"/>
</dbReference>
<gene>
    <name evidence="2" type="ORF">FYJ72_04170</name>
</gene>
<protein>
    <submittedName>
        <fullName evidence="2">Uncharacterized protein</fullName>
    </submittedName>
</protein>
<dbReference type="SUPFAM" id="SSF49265">
    <property type="entry name" value="Fibronectin type III"/>
    <property type="match status" value="1"/>
</dbReference>
<evidence type="ECO:0000313" key="2">
    <source>
        <dbReference type="EMBL" id="MST76894.1"/>
    </source>
</evidence>